<comment type="subcellular location">
    <subcellularLocation>
        <location evidence="1">Membrane</location>
        <topology evidence="1">Multi-pass membrane protein</topology>
    </subcellularLocation>
</comment>
<protein>
    <submittedName>
        <fullName evidence="9">Rhinocladiella mackenziei CBS 650.93 unplaced genomic scaffold supercont1.8, whole genome shotgun sequence</fullName>
    </submittedName>
</protein>
<dbReference type="InterPro" id="IPR005829">
    <property type="entry name" value="Sugar_transporter_CS"/>
</dbReference>
<reference evidence="9 10" key="1">
    <citation type="submission" date="2015-01" db="EMBL/GenBank/DDBJ databases">
        <title>The Genome Sequence of Rhinocladiella mackenzie CBS 650.93.</title>
        <authorList>
            <consortium name="The Broad Institute Genomics Platform"/>
            <person name="Cuomo C."/>
            <person name="de Hoog S."/>
            <person name="Gorbushina A."/>
            <person name="Stielow B."/>
            <person name="Teixiera M."/>
            <person name="Abouelleil A."/>
            <person name="Chapman S.B."/>
            <person name="Priest M."/>
            <person name="Young S.K."/>
            <person name="Wortman J."/>
            <person name="Nusbaum C."/>
            <person name="Birren B."/>
        </authorList>
    </citation>
    <scope>NUCLEOTIDE SEQUENCE [LARGE SCALE GENOMIC DNA]</scope>
    <source>
        <strain evidence="9 10">CBS 650.93</strain>
    </source>
</reference>
<dbReference type="PANTHER" id="PTHR23503:SF8">
    <property type="entry name" value="FACILITATED GLUCOSE TRANSPORTER PROTEIN 1"/>
    <property type="match status" value="1"/>
</dbReference>
<dbReference type="PROSITE" id="PS50850">
    <property type="entry name" value="MFS"/>
    <property type="match status" value="1"/>
</dbReference>
<name>A0A0D2IBK8_9EURO</name>
<dbReference type="OrthoDB" id="4540492at2759"/>
<organism evidence="9 10">
    <name type="scientific">Rhinocladiella mackenziei CBS 650.93</name>
    <dbReference type="NCBI Taxonomy" id="1442369"/>
    <lineage>
        <taxon>Eukaryota</taxon>
        <taxon>Fungi</taxon>
        <taxon>Dikarya</taxon>
        <taxon>Ascomycota</taxon>
        <taxon>Pezizomycotina</taxon>
        <taxon>Eurotiomycetes</taxon>
        <taxon>Chaetothyriomycetidae</taxon>
        <taxon>Chaetothyriales</taxon>
        <taxon>Herpotrichiellaceae</taxon>
        <taxon>Rhinocladiella</taxon>
    </lineage>
</organism>
<dbReference type="GeneID" id="25297802"/>
<feature type="transmembrane region" description="Helical" evidence="7">
    <location>
        <begin position="397"/>
        <end position="421"/>
    </location>
</feature>
<feature type="transmembrane region" description="Helical" evidence="7">
    <location>
        <begin position="135"/>
        <end position="152"/>
    </location>
</feature>
<dbReference type="GO" id="GO:0016020">
    <property type="term" value="C:membrane"/>
    <property type="evidence" value="ECO:0007669"/>
    <property type="project" value="UniProtKB-SubCell"/>
</dbReference>
<dbReference type="STRING" id="1442369.A0A0D2IBK8"/>
<dbReference type="SUPFAM" id="SSF103473">
    <property type="entry name" value="MFS general substrate transporter"/>
    <property type="match status" value="1"/>
</dbReference>
<feature type="transmembrane region" description="Helical" evidence="7">
    <location>
        <begin position="371"/>
        <end position="391"/>
    </location>
</feature>
<dbReference type="PROSITE" id="PS00217">
    <property type="entry name" value="SUGAR_TRANSPORT_2"/>
    <property type="match status" value="1"/>
</dbReference>
<feature type="transmembrane region" description="Helical" evidence="7">
    <location>
        <begin position="343"/>
        <end position="364"/>
    </location>
</feature>
<dbReference type="InterPro" id="IPR036259">
    <property type="entry name" value="MFS_trans_sf"/>
</dbReference>
<evidence type="ECO:0000256" key="2">
    <source>
        <dbReference type="ARBA" id="ARBA00010992"/>
    </source>
</evidence>
<evidence type="ECO:0000256" key="3">
    <source>
        <dbReference type="ARBA" id="ARBA00022448"/>
    </source>
</evidence>
<evidence type="ECO:0000256" key="5">
    <source>
        <dbReference type="ARBA" id="ARBA00022989"/>
    </source>
</evidence>
<dbReference type="VEuPathDB" id="FungiDB:Z518_09731"/>
<keyword evidence="3" id="KW-0813">Transport</keyword>
<evidence type="ECO:0000256" key="1">
    <source>
        <dbReference type="ARBA" id="ARBA00004141"/>
    </source>
</evidence>
<evidence type="ECO:0000256" key="7">
    <source>
        <dbReference type="SAM" id="Phobius"/>
    </source>
</evidence>
<dbReference type="AlphaFoldDB" id="A0A0D2IBK8"/>
<feature type="transmembrane region" description="Helical" evidence="7">
    <location>
        <begin position="17"/>
        <end position="37"/>
    </location>
</feature>
<proteinExistence type="inferred from homology"/>
<keyword evidence="5 7" id="KW-1133">Transmembrane helix</keyword>
<dbReference type="EMBL" id="KN847482">
    <property type="protein sequence ID" value="KIX00666.1"/>
    <property type="molecule type" value="Genomic_DNA"/>
</dbReference>
<feature type="transmembrane region" description="Helical" evidence="7">
    <location>
        <begin position="433"/>
        <end position="453"/>
    </location>
</feature>
<feature type="transmembrane region" description="Helical" evidence="7">
    <location>
        <begin position="307"/>
        <end position="331"/>
    </location>
</feature>
<feature type="transmembrane region" description="Helical" evidence="7">
    <location>
        <begin position="465"/>
        <end position="484"/>
    </location>
</feature>
<accession>A0A0D2IBK8</accession>
<feature type="transmembrane region" description="Helical" evidence="7">
    <location>
        <begin position="192"/>
        <end position="214"/>
    </location>
</feature>
<feature type="transmembrane region" description="Helical" evidence="7">
    <location>
        <begin position="109"/>
        <end position="129"/>
    </location>
</feature>
<comment type="similarity">
    <text evidence="2">Belongs to the major facilitator superfamily. Sugar transporter (TC 2.A.1.1) family.</text>
</comment>
<dbReference type="Pfam" id="PF00083">
    <property type="entry name" value="Sugar_tr"/>
    <property type="match status" value="1"/>
</dbReference>
<evidence type="ECO:0000259" key="8">
    <source>
        <dbReference type="PROSITE" id="PS50850"/>
    </source>
</evidence>
<feature type="transmembrane region" description="Helical" evidence="7">
    <location>
        <begin position="164"/>
        <end position="186"/>
    </location>
</feature>
<keyword evidence="10" id="KW-1185">Reference proteome</keyword>
<dbReference type="PRINTS" id="PR00171">
    <property type="entry name" value="SUGRTRNSPORT"/>
</dbReference>
<dbReference type="Proteomes" id="UP000053617">
    <property type="component" value="Unassembled WGS sequence"/>
</dbReference>
<evidence type="ECO:0000256" key="4">
    <source>
        <dbReference type="ARBA" id="ARBA00022692"/>
    </source>
</evidence>
<keyword evidence="4 7" id="KW-0812">Transmembrane</keyword>
<dbReference type="RefSeq" id="XP_013267802.1">
    <property type="nucleotide sequence ID" value="XM_013412348.1"/>
</dbReference>
<dbReference type="PANTHER" id="PTHR23503">
    <property type="entry name" value="SOLUTE CARRIER FAMILY 2"/>
    <property type="match status" value="1"/>
</dbReference>
<dbReference type="HOGENOM" id="CLU_001265_30_5_1"/>
<sequence>MGLTSKLKSWSQELTPYFIYLLFVATLGPLLFGYHLAELNAPQDVITCTKKSITSKKPPSSSAGLPQCIPMNATQLGLVSSIFTLGGLVGALAAGPFSARYGRLVVMRVNTFLLVLGPVAEALAPNIGVLSTGRFISGLGAGVSVVVVPIYISEIAPPKEKGFFGAFTQIMTNMGIFTTQVLGYFLSHGQMWRVILAVAGMLGVLQCLGLVLAVDSPQWQADHGDPRQAKANLKRIRGHDADIDEEVSGWRAQAVEEGNEEQQTLLINTDHISHTHTHTSPRPDLSTVKQEPLGILAVLRSPTHNRAILAVMVVMIAQQLCGINSIIMYGVSLLADLLASNSALLNIFVSILNVVATTGFAPLVDVLGRKPCILASIGGMGISSVLLAIGIQSSIPILSAISVLLFVASFAFGLGPVPFILSSELVGSEAVGATQSWALAANWISTFIVAQFFPMVNERLGKGVVYFVFAAIAGAFFVFVSWYVPETKGKKDVDEVWGRVPRRED</sequence>
<evidence type="ECO:0000313" key="9">
    <source>
        <dbReference type="EMBL" id="KIX00666.1"/>
    </source>
</evidence>
<dbReference type="GO" id="GO:0015149">
    <property type="term" value="F:hexose transmembrane transporter activity"/>
    <property type="evidence" value="ECO:0007669"/>
    <property type="project" value="TreeGrafter"/>
</dbReference>
<feature type="transmembrane region" description="Helical" evidence="7">
    <location>
        <begin position="76"/>
        <end position="97"/>
    </location>
</feature>
<evidence type="ECO:0000256" key="6">
    <source>
        <dbReference type="ARBA" id="ARBA00023136"/>
    </source>
</evidence>
<keyword evidence="6 7" id="KW-0472">Membrane</keyword>
<dbReference type="InterPro" id="IPR003663">
    <property type="entry name" value="Sugar/inositol_transpt"/>
</dbReference>
<gene>
    <name evidence="9" type="ORF">Z518_09731</name>
</gene>
<dbReference type="Gene3D" id="1.20.1250.20">
    <property type="entry name" value="MFS general substrate transporter like domains"/>
    <property type="match status" value="1"/>
</dbReference>
<dbReference type="InterPro" id="IPR005828">
    <property type="entry name" value="MFS_sugar_transport-like"/>
</dbReference>
<dbReference type="InterPro" id="IPR045263">
    <property type="entry name" value="GLUT"/>
</dbReference>
<feature type="domain" description="Major facilitator superfamily (MFS) profile" evidence="8">
    <location>
        <begin position="21"/>
        <end position="488"/>
    </location>
</feature>
<dbReference type="InterPro" id="IPR020846">
    <property type="entry name" value="MFS_dom"/>
</dbReference>
<evidence type="ECO:0000313" key="10">
    <source>
        <dbReference type="Proteomes" id="UP000053617"/>
    </source>
</evidence>